<keyword evidence="2" id="KW-1133">Transmembrane helix</keyword>
<keyword evidence="6" id="KW-1185">Reference proteome</keyword>
<dbReference type="InterPro" id="IPR043968">
    <property type="entry name" value="SGNH"/>
</dbReference>
<feature type="transmembrane region" description="Helical" evidence="2">
    <location>
        <begin position="66"/>
        <end position="86"/>
    </location>
</feature>
<dbReference type="PANTHER" id="PTHR23028:SF53">
    <property type="entry name" value="ACYL_TRANSF_3 DOMAIN-CONTAINING PROTEIN"/>
    <property type="match status" value="1"/>
</dbReference>
<name>A0ABP8DWV8_9MICO</name>
<evidence type="ECO:0000259" key="4">
    <source>
        <dbReference type="Pfam" id="PF19040"/>
    </source>
</evidence>
<evidence type="ECO:0000259" key="3">
    <source>
        <dbReference type="Pfam" id="PF01757"/>
    </source>
</evidence>
<reference evidence="6" key="1">
    <citation type="journal article" date="2019" name="Int. J. Syst. Evol. Microbiol.">
        <title>The Global Catalogue of Microorganisms (GCM) 10K type strain sequencing project: providing services to taxonomists for standard genome sequencing and annotation.</title>
        <authorList>
            <consortium name="The Broad Institute Genomics Platform"/>
            <consortium name="The Broad Institute Genome Sequencing Center for Infectious Disease"/>
            <person name="Wu L."/>
            <person name="Ma J."/>
        </authorList>
    </citation>
    <scope>NUCLEOTIDE SEQUENCE [LARGE SCALE GENOMIC DNA]</scope>
    <source>
        <strain evidence="6">JCM 17442</strain>
    </source>
</reference>
<feature type="transmembrane region" description="Helical" evidence="2">
    <location>
        <begin position="204"/>
        <end position="226"/>
    </location>
</feature>
<gene>
    <name evidence="5" type="ORF">GCM10022256_00930</name>
</gene>
<dbReference type="InterPro" id="IPR050879">
    <property type="entry name" value="Acyltransferase_3"/>
</dbReference>
<feature type="transmembrane region" description="Helical" evidence="2">
    <location>
        <begin position="107"/>
        <end position="126"/>
    </location>
</feature>
<accession>A0ABP8DWV8</accession>
<dbReference type="EMBL" id="BAABAU010000001">
    <property type="protein sequence ID" value="GAA4264481.1"/>
    <property type="molecule type" value="Genomic_DNA"/>
</dbReference>
<evidence type="ECO:0000256" key="2">
    <source>
        <dbReference type="SAM" id="Phobius"/>
    </source>
</evidence>
<keyword evidence="2" id="KW-0812">Transmembrane</keyword>
<dbReference type="InterPro" id="IPR002656">
    <property type="entry name" value="Acyl_transf_3_dom"/>
</dbReference>
<feature type="transmembrane region" description="Helical" evidence="2">
    <location>
        <begin position="268"/>
        <end position="287"/>
    </location>
</feature>
<feature type="transmembrane region" description="Helical" evidence="2">
    <location>
        <begin position="399"/>
        <end position="425"/>
    </location>
</feature>
<evidence type="ECO:0000256" key="1">
    <source>
        <dbReference type="SAM" id="MobiDB-lite"/>
    </source>
</evidence>
<keyword evidence="5" id="KW-0378">Hydrolase</keyword>
<evidence type="ECO:0000313" key="5">
    <source>
        <dbReference type="EMBL" id="GAA4264481.1"/>
    </source>
</evidence>
<feature type="transmembrane region" description="Helical" evidence="2">
    <location>
        <begin position="293"/>
        <end position="316"/>
    </location>
</feature>
<feature type="transmembrane region" description="Helical" evidence="2">
    <location>
        <begin position="179"/>
        <end position="195"/>
    </location>
</feature>
<keyword evidence="2" id="KW-0472">Membrane</keyword>
<dbReference type="Proteomes" id="UP001501594">
    <property type="component" value="Unassembled WGS sequence"/>
</dbReference>
<sequence length="709" mass="74722">MAMSISVDLPVRHRVDGAGARPSGPRDGSAGSPRGSHFQTDIEGLRAFAVFAVVAFHASVPGLTGGFAGVDVFFVISGYLITGQLTREVLRTGRIGLLSFWARRAKRLLPAAGIVLVAVGIASAVLEPLLGVYHSAQDLLAAALYTTNWHFISLGTDYLAQSTDDSPVLHFWSLAVEEQFYLVWPLVILVAWLVARKNPLRGTVLLATVIGTITLASLAASVLLTTSEPKWAYMATQTRAWEFGVGGLLAITAHALQSAEGTRAGAILGRIVGWGGLWAIGISAVAYDAKTPFPGYAALLPVLGTAAVIAGGLLAGTRGGTVGSLLSLPPVRYIGRVSYAWYLWHWPVLIFTEMVTGTLPWPIRCLLMVAAFGLAALTQRFVEQPVGRALVSIKRVGPTVAIGLLCMVVTVTTPLVIGGTAVTALGSSTAKVSSAALTAAFGPDTGKNAGPVSPSPLQAASDIPKPTACILDAPVARVAACELGSKTGTPVAVFGDSHVNQWLPAFETMASENDWHLTVFAKSGCPVAAYKPNGDGSRMSSSTCLTWRQAAIDMIVSTVKPSLIIVSSYDNYIDGSTKAGSTKILNAWNSSLDQLRRVGSPIAYIQDTPYPDKDVPTCMSAALDDWSSCSFARGDVKEPVEEQALLGNEKQVSLINLTPYLCDTARCPAVRNGLLLYRDESHITASAASALEPAMSQLFEKAGLIHPSK</sequence>
<dbReference type="Pfam" id="PF01757">
    <property type="entry name" value="Acyl_transf_3"/>
    <property type="match status" value="1"/>
</dbReference>
<proteinExistence type="predicted"/>
<protein>
    <submittedName>
        <fullName evidence="5">SGNH hydrolase domain-containing protein</fullName>
    </submittedName>
</protein>
<feature type="transmembrane region" description="Helical" evidence="2">
    <location>
        <begin position="361"/>
        <end position="378"/>
    </location>
</feature>
<feature type="region of interest" description="Disordered" evidence="1">
    <location>
        <begin position="15"/>
        <end position="36"/>
    </location>
</feature>
<feature type="domain" description="SGNH" evidence="4">
    <location>
        <begin position="477"/>
        <end position="696"/>
    </location>
</feature>
<dbReference type="PANTHER" id="PTHR23028">
    <property type="entry name" value="ACETYLTRANSFERASE"/>
    <property type="match status" value="1"/>
</dbReference>
<dbReference type="GO" id="GO:0016787">
    <property type="term" value="F:hydrolase activity"/>
    <property type="evidence" value="ECO:0007669"/>
    <property type="project" value="UniProtKB-KW"/>
</dbReference>
<evidence type="ECO:0000313" key="6">
    <source>
        <dbReference type="Proteomes" id="UP001501594"/>
    </source>
</evidence>
<dbReference type="Pfam" id="PF19040">
    <property type="entry name" value="SGNH"/>
    <property type="match status" value="1"/>
</dbReference>
<organism evidence="5 6">
    <name type="scientific">Frondihabitans peucedani</name>
    <dbReference type="NCBI Taxonomy" id="598626"/>
    <lineage>
        <taxon>Bacteria</taxon>
        <taxon>Bacillati</taxon>
        <taxon>Actinomycetota</taxon>
        <taxon>Actinomycetes</taxon>
        <taxon>Micrococcales</taxon>
        <taxon>Microbacteriaceae</taxon>
        <taxon>Frondihabitans</taxon>
    </lineage>
</organism>
<comment type="caution">
    <text evidence="5">The sequence shown here is derived from an EMBL/GenBank/DDBJ whole genome shotgun (WGS) entry which is preliminary data.</text>
</comment>
<feature type="domain" description="Acyltransferase 3" evidence="3">
    <location>
        <begin position="41"/>
        <end position="378"/>
    </location>
</feature>